<comment type="caution">
    <text evidence="2">The sequence shown here is derived from an EMBL/GenBank/DDBJ whole genome shotgun (WGS) entry which is preliminary data.</text>
</comment>
<sequence length="73" mass="8359">MFLEKGDVTEISIDHDLRYDEHSTGYDVVLWVEEAVAVRDFKLLMIQIHRASSAEHKMSLSIANIALLSFTHN</sequence>
<gene>
    <name evidence="2" type="ORF">GCM10007855_09620</name>
</gene>
<protein>
    <recommendedName>
        <fullName evidence="1">Cyclic-phosphate processing Receiver domain-containing protein</fullName>
    </recommendedName>
</protein>
<dbReference type="Proteomes" id="UP001156660">
    <property type="component" value="Unassembled WGS sequence"/>
</dbReference>
<reference evidence="3" key="1">
    <citation type="journal article" date="2019" name="Int. J. Syst. Evol. Microbiol.">
        <title>The Global Catalogue of Microorganisms (GCM) 10K type strain sequencing project: providing services to taxonomists for standard genome sequencing and annotation.</title>
        <authorList>
            <consortium name="The Broad Institute Genomics Platform"/>
            <consortium name="The Broad Institute Genome Sequencing Center for Infectious Disease"/>
            <person name="Wu L."/>
            <person name="Ma J."/>
        </authorList>
    </citation>
    <scope>NUCLEOTIDE SEQUENCE [LARGE SCALE GENOMIC DNA]</scope>
    <source>
        <strain evidence="3">NBRC 105001</strain>
    </source>
</reference>
<dbReference type="Pfam" id="PF20274">
    <property type="entry name" value="cREC_REC"/>
    <property type="match status" value="1"/>
</dbReference>
<organism evidence="2 3">
    <name type="scientific">Aliivibrio sifiae</name>
    <dbReference type="NCBI Taxonomy" id="566293"/>
    <lineage>
        <taxon>Bacteria</taxon>
        <taxon>Pseudomonadati</taxon>
        <taxon>Pseudomonadota</taxon>
        <taxon>Gammaproteobacteria</taxon>
        <taxon>Vibrionales</taxon>
        <taxon>Vibrionaceae</taxon>
        <taxon>Aliivibrio</taxon>
    </lineage>
</organism>
<accession>A0ABQ6AIS1</accession>
<dbReference type="InterPro" id="IPR046909">
    <property type="entry name" value="cREC_REC"/>
</dbReference>
<evidence type="ECO:0000259" key="1">
    <source>
        <dbReference type="Pfam" id="PF20274"/>
    </source>
</evidence>
<dbReference type="EMBL" id="BSOU01000002">
    <property type="protein sequence ID" value="GLR74088.1"/>
    <property type="molecule type" value="Genomic_DNA"/>
</dbReference>
<feature type="domain" description="Cyclic-phosphate processing Receiver" evidence="1">
    <location>
        <begin position="2"/>
        <end position="57"/>
    </location>
</feature>
<name>A0ABQ6AIS1_9GAMM</name>
<proteinExistence type="predicted"/>
<keyword evidence="3" id="KW-1185">Reference proteome</keyword>
<evidence type="ECO:0000313" key="2">
    <source>
        <dbReference type="EMBL" id="GLR74088.1"/>
    </source>
</evidence>
<evidence type="ECO:0000313" key="3">
    <source>
        <dbReference type="Proteomes" id="UP001156660"/>
    </source>
</evidence>